<protein>
    <submittedName>
        <fullName evidence="2">Uncharacterized protein</fullName>
    </submittedName>
</protein>
<feature type="region of interest" description="Disordered" evidence="1">
    <location>
        <begin position="1"/>
        <end position="112"/>
    </location>
</feature>
<gene>
    <name evidence="2" type="ORF">mPipKuh1_009056</name>
</gene>
<evidence type="ECO:0000313" key="3">
    <source>
        <dbReference type="Proteomes" id="UP000558488"/>
    </source>
</evidence>
<reference evidence="2 3" key="1">
    <citation type="journal article" date="2020" name="Nature">
        <title>Six reference-quality genomes reveal evolution of bat adaptations.</title>
        <authorList>
            <person name="Jebb D."/>
            <person name="Huang Z."/>
            <person name="Pippel M."/>
            <person name="Hughes G.M."/>
            <person name="Lavrichenko K."/>
            <person name="Devanna P."/>
            <person name="Winkler S."/>
            <person name="Jermiin L.S."/>
            <person name="Skirmuntt E.C."/>
            <person name="Katzourakis A."/>
            <person name="Burkitt-Gray L."/>
            <person name="Ray D.A."/>
            <person name="Sullivan K.A.M."/>
            <person name="Roscito J.G."/>
            <person name="Kirilenko B.M."/>
            <person name="Davalos L.M."/>
            <person name="Corthals A.P."/>
            <person name="Power M.L."/>
            <person name="Jones G."/>
            <person name="Ransome R.D."/>
            <person name="Dechmann D.K.N."/>
            <person name="Locatelli A.G."/>
            <person name="Puechmaille S.J."/>
            <person name="Fedrigo O."/>
            <person name="Jarvis E.D."/>
            <person name="Hiller M."/>
            <person name="Vernes S.C."/>
            <person name="Myers E.W."/>
            <person name="Teeling E.C."/>
        </authorList>
    </citation>
    <scope>NUCLEOTIDE SEQUENCE [LARGE SCALE GENOMIC DNA]</scope>
    <source>
        <strain evidence="2">MPipKuh1</strain>
        <tissue evidence="2">Flight muscle</tissue>
    </source>
</reference>
<evidence type="ECO:0000256" key="1">
    <source>
        <dbReference type="SAM" id="MobiDB-lite"/>
    </source>
</evidence>
<accession>A0A7J8A8J3</accession>
<dbReference type="EMBL" id="JACAGB010000002">
    <property type="protein sequence ID" value="KAF6382721.1"/>
    <property type="molecule type" value="Genomic_DNA"/>
</dbReference>
<evidence type="ECO:0000313" key="2">
    <source>
        <dbReference type="EMBL" id="KAF6382721.1"/>
    </source>
</evidence>
<dbReference type="AlphaFoldDB" id="A0A7J8A8J3"/>
<comment type="caution">
    <text evidence="2">The sequence shown here is derived from an EMBL/GenBank/DDBJ whole genome shotgun (WGS) entry which is preliminary data.</text>
</comment>
<sequence length="137" mass="14077">MAGKAPGAEHHLVPGDSLRVPGSSGESRGVGVRGAPHRKETSDVSALQEAPQKCFKRFARTRPWGTGDLPGPFTPPFPRGTSTALSPATGLSCHPPSPTHPEEAWGPQPPCAAGPVPRGPHVLAHVCACLCVSVAVS</sequence>
<name>A0A7J8A8J3_PIPKU</name>
<feature type="compositionally biased region" description="Low complexity" evidence="1">
    <location>
        <begin position="19"/>
        <end position="34"/>
    </location>
</feature>
<keyword evidence="3" id="KW-1185">Reference proteome</keyword>
<organism evidence="2 3">
    <name type="scientific">Pipistrellus kuhlii</name>
    <name type="common">Kuhl's pipistrelle</name>
    <dbReference type="NCBI Taxonomy" id="59472"/>
    <lineage>
        <taxon>Eukaryota</taxon>
        <taxon>Metazoa</taxon>
        <taxon>Chordata</taxon>
        <taxon>Craniata</taxon>
        <taxon>Vertebrata</taxon>
        <taxon>Euteleostomi</taxon>
        <taxon>Mammalia</taxon>
        <taxon>Eutheria</taxon>
        <taxon>Laurasiatheria</taxon>
        <taxon>Chiroptera</taxon>
        <taxon>Yangochiroptera</taxon>
        <taxon>Vespertilionidae</taxon>
        <taxon>Pipistrellus</taxon>
    </lineage>
</organism>
<proteinExistence type="predicted"/>
<dbReference type="Proteomes" id="UP000558488">
    <property type="component" value="Unassembled WGS sequence"/>
</dbReference>